<dbReference type="STRING" id="930992.A0A0D0B1G4"/>
<evidence type="ECO:0000259" key="2">
    <source>
        <dbReference type="PROSITE" id="PS50157"/>
    </source>
</evidence>
<reference evidence="4" key="2">
    <citation type="submission" date="2015-01" db="EMBL/GenBank/DDBJ databases">
        <title>Evolutionary Origins and Diversification of the Mycorrhizal Mutualists.</title>
        <authorList>
            <consortium name="DOE Joint Genome Institute"/>
            <consortium name="Mycorrhizal Genomics Consortium"/>
            <person name="Kohler A."/>
            <person name="Kuo A."/>
            <person name="Nagy L.G."/>
            <person name="Floudas D."/>
            <person name="Copeland A."/>
            <person name="Barry K.W."/>
            <person name="Cichocki N."/>
            <person name="Veneault-Fourrey C."/>
            <person name="LaButti K."/>
            <person name="Lindquist E.A."/>
            <person name="Lipzen A."/>
            <person name="Lundell T."/>
            <person name="Morin E."/>
            <person name="Murat C."/>
            <person name="Riley R."/>
            <person name="Ohm R."/>
            <person name="Sun H."/>
            <person name="Tunlid A."/>
            <person name="Henrissat B."/>
            <person name="Grigoriev I.V."/>
            <person name="Hibbett D.S."/>
            <person name="Martin F."/>
        </authorList>
    </citation>
    <scope>NUCLEOTIDE SEQUENCE [LARGE SCALE GENOMIC DNA]</scope>
    <source>
        <strain evidence="4">UH-Slu-Lm8-n1</strain>
    </source>
</reference>
<dbReference type="HOGENOM" id="CLU_126337_0_1_1"/>
<proteinExistence type="predicted"/>
<dbReference type="InterPro" id="IPR036236">
    <property type="entry name" value="Znf_C2H2_sf"/>
</dbReference>
<dbReference type="PROSITE" id="PS50157">
    <property type="entry name" value="ZINC_FINGER_C2H2_2"/>
    <property type="match status" value="1"/>
</dbReference>
<accession>A0A0D0B1G4</accession>
<dbReference type="SUPFAM" id="SSF57667">
    <property type="entry name" value="beta-beta-alpha zinc fingers"/>
    <property type="match status" value="1"/>
</dbReference>
<keyword evidence="4" id="KW-1185">Reference proteome</keyword>
<keyword evidence="1" id="KW-0863">Zinc-finger</keyword>
<keyword evidence="1" id="KW-0862">Zinc</keyword>
<dbReference type="OrthoDB" id="2794896at2759"/>
<dbReference type="Gene3D" id="3.30.160.60">
    <property type="entry name" value="Classic Zinc Finger"/>
    <property type="match status" value="1"/>
</dbReference>
<dbReference type="GO" id="GO:0008270">
    <property type="term" value="F:zinc ion binding"/>
    <property type="evidence" value="ECO:0007669"/>
    <property type="project" value="UniProtKB-KW"/>
</dbReference>
<protein>
    <recommendedName>
        <fullName evidence="2">C2H2-type domain-containing protein</fullName>
    </recommendedName>
</protein>
<dbReference type="AlphaFoldDB" id="A0A0D0B1G4"/>
<gene>
    <name evidence="3" type="ORF">CY34DRAFT_87475</name>
</gene>
<dbReference type="EMBL" id="KN835305">
    <property type="protein sequence ID" value="KIK40357.1"/>
    <property type="molecule type" value="Genomic_DNA"/>
</dbReference>
<keyword evidence="1" id="KW-0479">Metal-binding</keyword>
<dbReference type="InterPro" id="IPR013087">
    <property type="entry name" value="Znf_C2H2_type"/>
</dbReference>
<evidence type="ECO:0000313" key="4">
    <source>
        <dbReference type="Proteomes" id="UP000054485"/>
    </source>
</evidence>
<feature type="domain" description="C2H2-type" evidence="2">
    <location>
        <begin position="69"/>
        <end position="96"/>
    </location>
</feature>
<sequence length="96" mass="10859">ECAWIKNGKRCGQPLSDDARKLGMHLGDSHGIQGNDKKLVTCLWEGCNRKLQRGALARHIRSRHFKTRWACSHCLKTYSRRDAMNKHAKGCQAGEA</sequence>
<dbReference type="InParanoid" id="A0A0D0B1G4"/>
<evidence type="ECO:0000313" key="3">
    <source>
        <dbReference type="EMBL" id="KIK40357.1"/>
    </source>
</evidence>
<organism evidence="3 4">
    <name type="scientific">Suillus luteus UH-Slu-Lm8-n1</name>
    <dbReference type="NCBI Taxonomy" id="930992"/>
    <lineage>
        <taxon>Eukaryota</taxon>
        <taxon>Fungi</taxon>
        <taxon>Dikarya</taxon>
        <taxon>Basidiomycota</taxon>
        <taxon>Agaricomycotina</taxon>
        <taxon>Agaricomycetes</taxon>
        <taxon>Agaricomycetidae</taxon>
        <taxon>Boletales</taxon>
        <taxon>Suillineae</taxon>
        <taxon>Suillaceae</taxon>
        <taxon>Suillus</taxon>
    </lineage>
</organism>
<evidence type="ECO:0000256" key="1">
    <source>
        <dbReference type="PROSITE-ProRule" id="PRU00042"/>
    </source>
</evidence>
<feature type="non-terminal residue" evidence="3">
    <location>
        <position position="1"/>
    </location>
</feature>
<name>A0A0D0B1G4_9AGAM</name>
<reference evidence="3 4" key="1">
    <citation type="submission" date="2014-04" db="EMBL/GenBank/DDBJ databases">
        <authorList>
            <consortium name="DOE Joint Genome Institute"/>
            <person name="Kuo A."/>
            <person name="Ruytinx J."/>
            <person name="Rineau F."/>
            <person name="Colpaert J."/>
            <person name="Kohler A."/>
            <person name="Nagy L.G."/>
            <person name="Floudas D."/>
            <person name="Copeland A."/>
            <person name="Barry K.W."/>
            <person name="Cichocki N."/>
            <person name="Veneault-Fourrey C."/>
            <person name="LaButti K."/>
            <person name="Lindquist E.A."/>
            <person name="Lipzen A."/>
            <person name="Lundell T."/>
            <person name="Morin E."/>
            <person name="Murat C."/>
            <person name="Sun H."/>
            <person name="Tunlid A."/>
            <person name="Henrissat B."/>
            <person name="Grigoriev I.V."/>
            <person name="Hibbett D.S."/>
            <person name="Martin F."/>
            <person name="Nordberg H.P."/>
            <person name="Cantor M.N."/>
            <person name="Hua S.X."/>
        </authorList>
    </citation>
    <scope>NUCLEOTIDE SEQUENCE [LARGE SCALE GENOMIC DNA]</scope>
    <source>
        <strain evidence="3 4">UH-Slu-Lm8-n1</strain>
    </source>
</reference>
<dbReference type="Proteomes" id="UP000054485">
    <property type="component" value="Unassembled WGS sequence"/>
</dbReference>